<organism evidence="2 3">
    <name type="scientific">Thalassolituus marinus</name>
    <dbReference type="NCBI Taxonomy" id="671053"/>
    <lineage>
        <taxon>Bacteria</taxon>
        <taxon>Pseudomonadati</taxon>
        <taxon>Pseudomonadota</taxon>
        <taxon>Gammaproteobacteria</taxon>
        <taxon>Oceanospirillales</taxon>
        <taxon>Oceanospirillaceae</taxon>
        <taxon>Thalassolituus</taxon>
    </lineage>
</organism>
<name>A0ABS7ZT98_9GAMM</name>
<sequence>MFRSFSIRQRLTTMAAMPLLLLVLVLTISFNSMSTLNSGIESLYHDRVVPLKQIKATSDQYGIAIVDLFHKFRGQ</sequence>
<evidence type="ECO:0000313" key="3">
    <source>
        <dbReference type="Proteomes" id="UP000714380"/>
    </source>
</evidence>
<gene>
    <name evidence="2" type="ORF">I9W95_15315</name>
</gene>
<accession>A0ABS7ZT98</accession>
<evidence type="ECO:0000313" key="2">
    <source>
        <dbReference type="EMBL" id="MCA6064976.1"/>
    </source>
</evidence>
<keyword evidence="3" id="KW-1185">Reference proteome</keyword>
<reference evidence="2 3" key="1">
    <citation type="submission" date="2020-12" db="EMBL/GenBank/DDBJ databases">
        <title>Novel Thalassolituus-related marine hydrocarbonoclastic bacteria mediated algae-derived hydrocarbons mineralization in twilight zone of the northern South China Sea.</title>
        <authorList>
            <person name="Dong C."/>
        </authorList>
    </citation>
    <scope>NUCLEOTIDE SEQUENCE [LARGE SCALE GENOMIC DNA]</scope>
    <source>
        <strain evidence="2 3">IMCC1826</strain>
    </source>
</reference>
<feature type="domain" description="Chemotaxis methyl-accepting receptor HlyB-like 4HB MCP" evidence="1">
    <location>
        <begin position="5"/>
        <end position="59"/>
    </location>
</feature>
<dbReference type="Pfam" id="PF12729">
    <property type="entry name" value="4HB_MCP_1"/>
    <property type="match status" value="1"/>
</dbReference>
<dbReference type="EMBL" id="JAEDAH010000096">
    <property type="protein sequence ID" value="MCA6064976.1"/>
    <property type="molecule type" value="Genomic_DNA"/>
</dbReference>
<evidence type="ECO:0000259" key="1">
    <source>
        <dbReference type="Pfam" id="PF12729"/>
    </source>
</evidence>
<dbReference type="InterPro" id="IPR024478">
    <property type="entry name" value="HlyB_4HB_MCP"/>
</dbReference>
<dbReference type="Proteomes" id="UP000714380">
    <property type="component" value="Unassembled WGS sequence"/>
</dbReference>
<proteinExistence type="predicted"/>
<comment type="caution">
    <text evidence="2">The sequence shown here is derived from an EMBL/GenBank/DDBJ whole genome shotgun (WGS) entry which is preliminary data.</text>
</comment>
<protein>
    <submittedName>
        <fullName evidence="2">MCP four helix bundle domain-containing protein</fullName>
    </submittedName>
</protein>